<gene>
    <name evidence="3" type="ORF">BAU08_09610</name>
</gene>
<evidence type="ECO:0000313" key="3">
    <source>
        <dbReference type="EMBL" id="ANN71561.1"/>
    </source>
</evidence>
<keyword evidence="2" id="KW-1133">Transmembrane helix</keyword>
<dbReference type="EMBL" id="CP016171">
    <property type="protein sequence ID" value="ANN71561.1"/>
    <property type="molecule type" value="Genomic_DNA"/>
</dbReference>
<sequence>MQDPHHAKPRWIDTTISLQTVLMWLAAAGVTIVVAWYALVSRVQTLEEHDRQQESRMGRIESSMLDQRSDTRDALRNIGQDVKDLSGKMDQLKDQLIANSVANRPDMQRWSK</sequence>
<reference evidence="3 4" key="1">
    <citation type="submission" date="2016-06" db="EMBL/GenBank/DDBJ databases">
        <title>Complete genome sequences of Bordetella bronchialis and Bordetella flabilis.</title>
        <authorList>
            <person name="LiPuma J.J."/>
            <person name="Spilker T."/>
        </authorList>
    </citation>
    <scope>NUCLEOTIDE SEQUENCE [LARGE SCALE GENOMIC DNA]</scope>
    <source>
        <strain evidence="3 4">AU17976</strain>
    </source>
</reference>
<evidence type="ECO:0008006" key="5">
    <source>
        <dbReference type="Google" id="ProtNLM"/>
    </source>
</evidence>
<evidence type="ECO:0000256" key="2">
    <source>
        <dbReference type="SAM" id="Phobius"/>
    </source>
</evidence>
<dbReference type="STRING" id="463025.BAU08_09610"/>
<evidence type="ECO:0000313" key="4">
    <source>
        <dbReference type="Proteomes" id="UP000092213"/>
    </source>
</evidence>
<feature type="compositionally biased region" description="Basic and acidic residues" evidence="1">
    <location>
        <begin position="48"/>
        <end position="59"/>
    </location>
</feature>
<name>A0A193FWK3_9BORD</name>
<keyword evidence="2" id="KW-0812">Transmembrane</keyword>
<keyword evidence="2" id="KW-0472">Membrane</keyword>
<dbReference type="RefSeq" id="WP_066669094.1">
    <property type="nucleotide sequence ID" value="NZ_CP016171.1"/>
</dbReference>
<protein>
    <recommendedName>
        <fullName evidence="5">DUF2746 domain-containing protein</fullName>
    </recommendedName>
</protein>
<dbReference type="AlphaFoldDB" id="A0A193FWK3"/>
<proteinExistence type="predicted"/>
<dbReference type="Proteomes" id="UP000092213">
    <property type="component" value="Chromosome"/>
</dbReference>
<feature type="region of interest" description="Disordered" evidence="1">
    <location>
        <begin position="48"/>
        <end position="70"/>
    </location>
</feature>
<feature type="transmembrane region" description="Helical" evidence="2">
    <location>
        <begin position="21"/>
        <end position="39"/>
    </location>
</feature>
<organism evidence="3 4">
    <name type="scientific">Bordetella bronchialis</name>
    <dbReference type="NCBI Taxonomy" id="463025"/>
    <lineage>
        <taxon>Bacteria</taxon>
        <taxon>Pseudomonadati</taxon>
        <taxon>Pseudomonadota</taxon>
        <taxon>Betaproteobacteria</taxon>
        <taxon>Burkholderiales</taxon>
        <taxon>Alcaligenaceae</taxon>
        <taxon>Bordetella</taxon>
    </lineage>
</organism>
<evidence type="ECO:0000256" key="1">
    <source>
        <dbReference type="SAM" id="MobiDB-lite"/>
    </source>
</evidence>
<accession>A0A193FWK3</accession>